<feature type="compositionally biased region" description="Basic and acidic residues" evidence="1">
    <location>
        <begin position="291"/>
        <end position="315"/>
    </location>
</feature>
<feature type="compositionally biased region" description="Low complexity" evidence="1">
    <location>
        <begin position="351"/>
        <end position="385"/>
    </location>
</feature>
<protein>
    <submittedName>
        <fullName evidence="2">Uncharacterized protein</fullName>
    </submittedName>
</protein>
<evidence type="ECO:0000313" key="2">
    <source>
        <dbReference type="EMBL" id="EOB12331.1"/>
    </source>
</evidence>
<name>R0KNS2_NOSB1</name>
<feature type="compositionally biased region" description="Low complexity" evidence="1">
    <location>
        <begin position="126"/>
        <end position="141"/>
    </location>
</feature>
<feature type="region of interest" description="Disordered" evidence="1">
    <location>
        <begin position="98"/>
        <end position="141"/>
    </location>
</feature>
<dbReference type="AlphaFoldDB" id="R0KNS2"/>
<proteinExistence type="predicted"/>
<evidence type="ECO:0000256" key="1">
    <source>
        <dbReference type="SAM" id="MobiDB-lite"/>
    </source>
</evidence>
<evidence type="ECO:0000313" key="3">
    <source>
        <dbReference type="Proteomes" id="UP000016927"/>
    </source>
</evidence>
<dbReference type="VEuPathDB" id="MicrosporidiaDB:NBO_463g0010"/>
<feature type="compositionally biased region" description="Polar residues" evidence="1">
    <location>
        <begin position="98"/>
        <end position="112"/>
    </location>
</feature>
<accession>R0KNS2</accession>
<feature type="region of interest" description="Disordered" evidence="1">
    <location>
        <begin position="291"/>
        <end position="423"/>
    </location>
</feature>
<sequence>MLRGIKVILQRIIKMMLQGIVKVYLEMRIVFGNDGKFNQSVSTTNTKSPFTETAKSVFTETAKSVFGKAVEPSFEKPGSVKNVFNKEVTKSPFTKNSSFETISSQSNLSQPSPGFKPTPFQPTSFQPNLSQPISSQSSKPSLDSVDDIISAILSIKTNSVTINNYKINNITDRLESQIYSSMSKLKRIDDIKREIESNLLIMINNLDTFNKIDSKSIEDSMRYFDEVIERRTRHKTPLIYNSPIIEPDLRKINQISTTLEEDLSKLNLNILTQIKLEPVYLIDKLKIKYREGDREDSDKEAEGDKDIREEVKEGRPQSNPNFYVKNNPEKEGNLQPTITQPTPQPIPQPSIQPAITQPTTPQPTVLPTQPLTNPFQSSPSQPNSSEIFNRVLGSSIPVIKKEENNNKPPSAFSKFASSHNLFK</sequence>
<dbReference type="HOGENOM" id="CLU_042178_0_0_1"/>
<dbReference type="OrthoDB" id="10474048at2759"/>
<gene>
    <name evidence="2" type="ORF">NBO_463g0010</name>
</gene>
<keyword evidence="3" id="KW-1185">Reference proteome</keyword>
<feature type="non-terminal residue" evidence="2">
    <location>
        <position position="423"/>
    </location>
</feature>
<dbReference type="Proteomes" id="UP000016927">
    <property type="component" value="Unassembled WGS sequence"/>
</dbReference>
<reference evidence="2 3" key="1">
    <citation type="journal article" date="2013" name="BMC Genomics">
        <title>Comparative genomics of parasitic silkworm microsporidia reveal an association between genome expansion and host adaptation.</title>
        <authorList>
            <person name="Pan G."/>
            <person name="Xu J."/>
            <person name="Li T."/>
            <person name="Xia Q."/>
            <person name="Liu S.L."/>
            <person name="Zhang G."/>
            <person name="Li S."/>
            <person name="Li C."/>
            <person name="Liu H."/>
            <person name="Yang L."/>
            <person name="Liu T."/>
            <person name="Zhang X."/>
            <person name="Wu Z."/>
            <person name="Fan W."/>
            <person name="Dang X."/>
            <person name="Xiang H."/>
            <person name="Tao M."/>
            <person name="Li Y."/>
            <person name="Hu J."/>
            <person name="Li Z."/>
            <person name="Lin L."/>
            <person name="Luo J."/>
            <person name="Geng L."/>
            <person name="Wang L."/>
            <person name="Long M."/>
            <person name="Wan Y."/>
            <person name="He N."/>
            <person name="Zhang Z."/>
            <person name="Lu C."/>
            <person name="Keeling P.J."/>
            <person name="Wang J."/>
            <person name="Xiang Z."/>
            <person name="Zhou Z."/>
        </authorList>
    </citation>
    <scope>NUCLEOTIDE SEQUENCE [LARGE SCALE GENOMIC DNA]</scope>
    <source>
        <strain evidence="3">CQ1 / CVCC 102059</strain>
    </source>
</reference>
<organism evidence="2 3">
    <name type="scientific">Nosema bombycis (strain CQ1 / CVCC 102059)</name>
    <name type="common">Microsporidian parasite</name>
    <name type="synonym">Pebrine of silkworm</name>
    <dbReference type="NCBI Taxonomy" id="578461"/>
    <lineage>
        <taxon>Eukaryota</taxon>
        <taxon>Fungi</taxon>
        <taxon>Fungi incertae sedis</taxon>
        <taxon>Microsporidia</taxon>
        <taxon>Nosematidae</taxon>
        <taxon>Nosema</taxon>
    </lineage>
</organism>
<dbReference type="EMBL" id="KB909371">
    <property type="protein sequence ID" value="EOB12331.1"/>
    <property type="molecule type" value="Genomic_DNA"/>
</dbReference>